<gene>
    <name evidence="1" type="ORF">GPUH_LOCUS5438</name>
</gene>
<name>A0A183D9P5_9BILA</name>
<sequence length="114" mass="12736">MNSENSVLSLTGQAKALTLDAGEGTAQEERAVLQNQLKRSSTEDSKLKCSDDANIERVVQQQNEEESFKNMDVSNMKSSCLQIHNRSFCSKSWTICLIAARVGCTSRKYFNFCC</sequence>
<evidence type="ECO:0000313" key="1">
    <source>
        <dbReference type="EMBL" id="VDK50800.1"/>
    </source>
</evidence>
<reference evidence="3" key="1">
    <citation type="submission" date="2016-06" db="UniProtKB">
        <authorList>
            <consortium name="WormBaseParasite"/>
        </authorList>
    </citation>
    <scope>IDENTIFICATION</scope>
</reference>
<dbReference type="AlphaFoldDB" id="A0A183D9P5"/>
<evidence type="ECO:0000313" key="2">
    <source>
        <dbReference type="Proteomes" id="UP000271098"/>
    </source>
</evidence>
<accession>A0A183D9P5</accession>
<organism evidence="3">
    <name type="scientific">Gongylonema pulchrum</name>
    <dbReference type="NCBI Taxonomy" id="637853"/>
    <lineage>
        <taxon>Eukaryota</taxon>
        <taxon>Metazoa</taxon>
        <taxon>Ecdysozoa</taxon>
        <taxon>Nematoda</taxon>
        <taxon>Chromadorea</taxon>
        <taxon>Rhabditida</taxon>
        <taxon>Spirurina</taxon>
        <taxon>Spiruromorpha</taxon>
        <taxon>Spiruroidea</taxon>
        <taxon>Gongylonematidae</taxon>
        <taxon>Gongylonema</taxon>
    </lineage>
</organism>
<evidence type="ECO:0000313" key="3">
    <source>
        <dbReference type="WBParaSite" id="GPUH_0000544301-mRNA-1"/>
    </source>
</evidence>
<dbReference type="WBParaSite" id="GPUH_0000544301-mRNA-1">
    <property type="protein sequence ID" value="GPUH_0000544301-mRNA-1"/>
    <property type="gene ID" value="GPUH_0000544301"/>
</dbReference>
<proteinExistence type="predicted"/>
<dbReference type="Proteomes" id="UP000271098">
    <property type="component" value="Unassembled WGS sequence"/>
</dbReference>
<reference evidence="1 2" key="2">
    <citation type="submission" date="2018-11" db="EMBL/GenBank/DDBJ databases">
        <authorList>
            <consortium name="Pathogen Informatics"/>
        </authorList>
    </citation>
    <scope>NUCLEOTIDE SEQUENCE [LARGE SCALE GENOMIC DNA]</scope>
</reference>
<dbReference type="EMBL" id="UYRT01011585">
    <property type="protein sequence ID" value="VDK50800.1"/>
    <property type="molecule type" value="Genomic_DNA"/>
</dbReference>
<protein>
    <submittedName>
        <fullName evidence="1 3">Uncharacterized protein</fullName>
    </submittedName>
</protein>
<keyword evidence="2" id="KW-1185">Reference proteome</keyword>